<accession>A0ABS3DJL1</accession>
<comment type="caution">
    <text evidence="3">The sequence shown here is derived from an EMBL/GenBank/DDBJ whole genome shotgun (WGS) entry which is preliminary data.</text>
</comment>
<gene>
    <name evidence="3" type="ORF">JYK02_28770</name>
</gene>
<keyword evidence="4" id="KW-1185">Reference proteome</keyword>
<dbReference type="InterPro" id="IPR002035">
    <property type="entry name" value="VWF_A"/>
</dbReference>
<name>A0ABS3DJL1_9BACT</name>
<feature type="compositionally biased region" description="Basic and acidic residues" evidence="1">
    <location>
        <begin position="240"/>
        <end position="250"/>
    </location>
</feature>
<protein>
    <submittedName>
        <fullName evidence="3">VWA domain-containing protein</fullName>
    </submittedName>
</protein>
<evidence type="ECO:0000259" key="2">
    <source>
        <dbReference type="Pfam" id="PF13519"/>
    </source>
</evidence>
<proteinExistence type="predicted"/>
<dbReference type="InterPro" id="IPR036465">
    <property type="entry name" value="vWFA_dom_sf"/>
</dbReference>
<evidence type="ECO:0000256" key="1">
    <source>
        <dbReference type="SAM" id="MobiDB-lite"/>
    </source>
</evidence>
<dbReference type="SUPFAM" id="SSF53300">
    <property type="entry name" value="vWA-like"/>
    <property type="match status" value="1"/>
</dbReference>
<dbReference type="RefSeq" id="WP_207055826.1">
    <property type="nucleotide sequence ID" value="NZ_JAFIMU010000009.1"/>
</dbReference>
<feature type="region of interest" description="Disordered" evidence="1">
    <location>
        <begin position="228"/>
        <end position="250"/>
    </location>
</feature>
<dbReference type="PANTHER" id="PTHR36846:SF1">
    <property type="entry name" value="PROTEIN VIAA"/>
    <property type="match status" value="1"/>
</dbReference>
<organism evidence="3 4">
    <name type="scientific">Corallococcus macrosporus</name>
    <dbReference type="NCBI Taxonomy" id="35"/>
    <lineage>
        <taxon>Bacteria</taxon>
        <taxon>Pseudomonadati</taxon>
        <taxon>Myxococcota</taxon>
        <taxon>Myxococcia</taxon>
        <taxon>Myxococcales</taxon>
        <taxon>Cystobacterineae</taxon>
        <taxon>Myxococcaceae</taxon>
        <taxon>Corallococcus</taxon>
    </lineage>
</organism>
<sequence length="474" mass="52144">MRGALPSLEGLQWPERSTAELLQQELSSLRLPHFCQGESSLVEALLLDILEASSAGALKRAAWEASRLRELMEQERTRQQKARAVSASSAAEPTSFRAKGRKIVLEEAPNAATLAALHAEAAQWAKLQEQGALREGIQTAWQERVRSWALLEEVFGELAMLLGRGWDLGRGLLRSRGWLETARLRELLERLPALKQLIQALGRMRTSEDASLPPVMETVIGPMRRVHEERQEVQSPLARSETRGVERSGDVQRMLPPEAVLLGHPTLRLLWHARRAERTLLTYKVDGTELELVQRETEADEARSRASPPMTRGPILVCLDTSGSMEGTPETVAKALVLEAARVAFAEKRACYLYAFSGPGDVVEHELSLTESGLARLMAFLTHSFGGGTDVEVPLKRAVSRLDSEAWARADLLLVSDGEFAVPEATRNLMVQASARKGLRAHGVLIGAGHGDAMAALCSPVHRFNDWRALLDGP</sequence>
<dbReference type="Proteomes" id="UP000664052">
    <property type="component" value="Unassembled WGS sequence"/>
</dbReference>
<evidence type="ECO:0000313" key="3">
    <source>
        <dbReference type="EMBL" id="MBN8231512.1"/>
    </source>
</evidence>
<dbReference type="Gene3D" id="3.40.50.410">
    <property type="entry name" value="von Willebrand factor, type A domain"/>
    <property type="match status" value="1"/>
</dbReference>
<dbReference type="EMBL" id="JAFIMU010000009">
    <property type="protein sequence ID" value="MBN8231512.1"/>
    <property type="molecule type" value="Genomic_DNA"/>
</dbReference>
<dbReference type="Pfam" id="PF13519">
    <property type="entry name" value="VWA_2"/>
    <property type="match status" value="1"/>
</dbReference>
<reference evidence="3 4" key="1">
    <citation type="submission" date="2021-02" db="EMBL/GenBank/DDBJ databases">
        <title>De Novo genome assembly of isolated myxobacteria.</title>
        <authorList>
            <person name="Stevens D.C."/>
        </authorList>
    </citation>
    <scope>NUCLEOTIDE SEQUENCE [LARGE SCALE GENOMIC DNA]</scope>
    <source>
        <strain evidence="3 4">ATCC 29039</strain>
    </source>
</reference>
<dbReference type="PANTHER" id="PTHR36846">
    <property type="entry name" value="PROTEIN VIAA"/>
    <property type="match status" value="1"/>
</dbReference>
<feature type="domain" description="VWFA" evidence="2">
    <location>
        <begin position="315"/>
        <end position="419"/>
    </location>
</feature>
<evidence type="ECO:0000313" key="4">
    <source>
        <dbReference type="Proteomes" id="UP000664052"/>
    </source>
</evidence>